<organism evidence="1 2">
    <name type="scientific">Paenibacillus spiritus</name>
    <dbReference type="NCBI Taxonomy" id="2496557"/>
    <lineage>
        <taxon>Bacteria</taxon>
        <taxon>Bacillati</taxon>
        <taxon>Bacillota</taxon>
        <taxon>Bacilli</taxon>
        <taxon>Bacillales</taxon>
        <taxon>Paenibacillaceae</taxon>
        <taxon>Paenibacillus</taxon>
    </lineage>
</organism>
<comment type="caution">
    <text evidence="1">The sequence shown here is derived from an EMBL/GenBank/DDBJ whole genome shotgun (WGS) entry which is preliminary data.</text>
</comment>
<name>A0A5J5GI17_9BACL</name>
<proteinExistence type="predicted"/>
<dbReference type="Proteomes" id="UP000367750">
    <property type="component" value="Unassembled WGS sequence"/>
</dbReference>
<evidence type="ECO:0000313" key="1">
    <source>
        <dbReference type="EMBL" id="KAA9007353.1"/>
    </source>
</evidence>
<sequence length="65" mass="7586">MKECMGICNHHNGVVKYYEIYSPDNNTTYPNRFWGVSAYCESAAESDKKQGFILKEVEEQRTYVL</sequence>
<dbReference type="RefSeq" id="WP_150456643.1">
    <property type="nucleotide sequence ID" value="NZ_VYKK01000004.1"/>
</dbReference>
<dbReference type="AlphaFoldDB" id="A0A5J5GI17"/>
<dbReference type="EMBL" id="VYKK01000004">
    <property type="protein sequence ID" value="KAA9007353.1"/>
    <property type="molecule type" value="Genomic_DNA"/>
</dbReference>
<gene>
    <name evidence="1" type="ORF">F4V43_02380</name>
</gene>
<dbReference type="OrthoDB" id="9917233at2"/>
<evidence type="ECO:0000313" key="2">
    <source>
        <dbReference type="Proteomes" id="UP000367750"/>
    </source>
</evidence>
<protein>
    <submittedName>
        <fullName evidence="1">Uncharacterized protein</fullName>
    </submittedName>
</protein>
<accession>A0A5J5GI17</accession>
<keyword evidence="2" id="KW-1185">Reference proteome</keyword>
<reference evidence="1 2" key="1">
    <citation type="submission" date="2019-09" db="EMBL/GenBank/DDBJ databases">
        <title>Bacillus ochoae sp. nov., Paenibacillus whitsoniae sp. nov., Paenibacillus spiritus sp. nov. Isolated from the Mars Exploration Rover during spacecraft assembly.</title>
        <authorList>
            <person name="Seuylemezian A."/>
            <person name="Vaishampayan P."/>
        </authorList>
    </citation>
    <scope>NUCLEOTIDE SEQUENCE [LARGE SCALE GENOMIC DNA]</scope>
    <source>
        <strain evidence="1 2">MER_111</strain>
    </source>
</reference>